<proteinExistence type="predicted"/>
<evidence type="ECO:0000313" key="2">
    <source>
        <dbReference type="Proteomes" id="UP001163046"/>
    </source>
</evidence>
<dbReference type="EMBL" id="MU827340">
    <property type="protein sequence ID" value="KAJ7353817.1"/>
    <property type="molecule type" value="Genomic_DNA"/>
</dbReference>
<protein>
    <submittedName>
        <fullName evidence="1">Uncharacterized protein</fullName>
    </submittedName>
</protein>
<dbReference type="Proteomes" id="UP001163046">
    <property type="component" value="Unassembled WGS sequence"/>
</dbReference>
<reference evidence="1" key="1">
    <citation type="submission" date="2023-01" db="EMBL/GenBank/DDBJ databases">
        <title>Genome assembly of the deep-sea coral Lophelia pertusa.</title>
        <authorList>
            <person name="Herrera S."/>
            <person name="Cordes E."/>
        </authorList>
    </citation>
    <scope>NUCLEOTIDE SEQUENCE</scope>
    <source>
        <strain evidence="1">USNM1676648</strain>
        <tissue evidence="1">Polyp</tissue>
    </source>
</reference>
<comment type="caution">
    <text evidence="1">The sequence shown here is derived from an EMBL/GenBank/DDBJ whole genome shotgun (WGS) entry which is preliminary data.</text>
</comment>
<accession>A0A9W9YJH9</accession>
<organism evidence="1 2">
    <name type="scientific">Desmophyllum pertusum</name>
    <dbReference type="NCBI Taxonomy" id="174260"/>
    <lineage>
        <taxon>Eukaryota</taxon>
        <taxon>Metazoa</taxon>
        <taxon>Cnidaria</taxon>
        <taxon>Anthozoa</taxon>
        <taxon>Hexacorallia</taxon>
        <taxon>Scleractinia</taxon>
        <taxon>Caryophylliina</taxon>
        <taxon>Caryophylliidae</taxon>
        <taxon>Desmophyllum</taxon>
    </lineage>
</organism>
<gene>
    <name evidence="1" type="ORF">OS493_032091</name>
</gene>
<keyword evidence="2" id="KW-1185">Reference proteome</keyword>
<evidence type="ECO:0000313" key="1">
    <source>
        <dbReference type="EMBL" id="KAJ7353817.1"/>
    </source>
</evidence>
<dbReference type="AlphaFoldDB" id="A0A9W9YJH9"/>
<name>A0A9W9YJH9_9CNID</name>
<dbReference type="OrthoDB" id="10072494at2759"/>
<sequence length="144" mass="15832">MFNTKLSLFEKLEQTTFGISFAQKGFKVTPETKFNKEPLKSLMTKEVPDGLFFAAVTKFATNCGNSSHCSFGKILMGKDSWLKFHGGVNKAGVKIAAGVYGIPIKGDLKFNKVELFLEVKHSTVSVMPNVGFRGRVGCTSQKEK</sequence>